<sequence length="694" mass="75666">MLLTDYEALASSPPNMPMKILLQFALCACLLQISLSVKYQEYILAPSSRTVFPRTINAVRGNVTDSDNILRKDTGTTRFAGADSSITLDFGLNVAGRISFSVDSVSRDQGNIPSVGLTYSESSLWISSQMSDGTGNGVNDVPFVFDIESPGMFTVPQEFLRGGFRYLTITLQTPGTVGITDVWLNFTAMPHFENMRAYTGYFHSDDELLNRIWYAGAYTNQLCTISPSEGDALVQGGIVPPGESAAPPGITFLNTTITKGTSAVVDGAKRDRLVWPGDFTVAFPAIAVSTYDLISIANGLDSLFAEQTPAGQLPYAGFPYPTPPGSFSFTYHMYSLMDVYNYYLWSGDLEYLKGKWDGWKKGAAWSLGTVDQTGLMNVTSSADWLRFYLGGHAIEANAILYATLQRGIQLAEAVNDHSVIEDYKNNMTVIKAAANARLWDASVGMFRDNDTSTLLPQDGNVWSILSGIFQNTSQALSIANYLENRWTAYGAVAVEAADAISPFITSLELEAHFSLNNSAAGLELLRRQWGFMLNDPRMTNSTFIEGYSANGTLHYPPYPNDARISYAHGWATGPTYTLTTYVAGIQLTGPAGKTWMIQPQPGNLTEVEGGLSTNLGKFSVAYTVSPNSFAMQFETPVGTSGSVMIPTFGKTVSYSIKHLNDNKVVGDEKKLVGEFFVEQDSLEGGSYQVEANYF</sequence>
<dbReference type="Pfam" id="PF17390">
    <property type="entry name" value="Bac_rhamnosid_C"/>
    <property type="match status" value="1"/>
</dbReference>
<dbReference type="Gene3D" id="1.50.10.10">
    <property type="match status" value="1"/>
</dbReference>
<gene>
    <name evidence="3" type="ORF">Clacol_009153</name>
</gene>
<dbReference type="SUPFAM" id="SSF48208">
    <property type="entry name" value="Six-hairpin glycosidases"/>
    <property type="match status" value="1"/>
</dbReference>
<dbReference type="Gene3D" id="2.60.420.10">
    <property type="entry name" value="Maltose phosphorylase, domain 3"/>
    <property type="match status" value="1"/>
</dbReference>
<dbReference type="Proteomes" id="UP001050691">
    <property type="component" value="Unassembled WGS sequence"/>
</dbReference>
<name>A0AAV5ANZ8_9AGAM</name>
<dbReference type="GO" id="GO:0005975">
    <property type="term" value="P:carbohydrate metabolic process"/>
    <property type="evidence" value="ECO:0007669"/>
    <property type="project" value="InterPro"/>
</dbReference>
<evidence type="ECO:0000259" key="2">
    <source>
        <dbReference type="Pfam" id="PF17390"/>
    </source>
</evidence>
<dbReference type="AlphaFoldDB" id="A0AAV5ANZ8"/>
<evidence type="ECO:0000259" key="1">
    <source>
        <dbReference type="Pfam" id="PF17389"/>
    </source>
</evidence>
<dbReference type="InterPro" id="IPR035396">
    <property type="entry name" value="Bac_rhamnosid6H"/>
</dbReference>
<dbReference type="InterPro" id="IPR008928">
    <property type="entry name" value="6-hairpin_glycosidase_sf"/>
</dbReference>
<feature type="domain" description="Alpha-L-rhamnosidase six-hairpin glycosidase" evidence="1">
    <location>
        <begin position="262"/>
        <end position="456"/>
    </location>
</feature>
<evidence type="ECO:0000313" key="4">
    <source>
        <dbReference type="Proteomes" id="UP001050691"/>
    </source>
</evidence>
<comment type="caution">
    <text evidence="3">The sequence shown here is derived from an EMBL/GenBank/DDBJ whole genome shotgun (WGS) entry which is preliminary data.</text>
</comment>
<dbReference type="PANTHER" id="PTHR34987:SF6">
    <property type="entry name" value="ALPHA-L-RHAMNOSIDASE SIX-HAIRPIN GLYCOSIDASE DOMAIN-CONTAINING PROTEIN"/>
    <property type="match status" value="1"/>
</dbReference>
<accession>A0AAV5ANZ8</accession>
<dbReference type="GO" id="GO:0003824">
    <property type="term" value="F:catalytic activity"/>
    <property type="evidence" value="ECO:0007669"/>
    <property type="project" value="UniProtKB-ARBA"/>
</dbReference>
<protein>
    <recommendedName>
        <fullName evidence="5">Alpha-L-rhamnosidase six-hairpin glycosidase domain-containing protein</fullName>
    </recommendedName>
</protein>
<evidence type="ECO:0008006" key="5">
    <source>
        <dbReference type="Google" id="ProtNLM"/>
    </source>
</evidence>
<dbReference type="InterPro" id="IPR012341">
    <property type="entry name" value="6hp_glycosidase-like_sf"/>
</dbReference>
<reference evidence="3" key="1">
    <citation type="submission" date="2021-10" db="EMBL/GenBank/DDBJ databases">
        <title>De novo Genome Assembly of Clathrus columnatus (Basidiomycota, Fungi) Using Illumina and Nanopore Sequence Data.</title>
        <authorList>
            <person name="Ogiso-Tanaka E."/>
            <person name="Itagaki H."/>
            <person name="Hosoya T."/>
            <person name="Hosaka K."/>
        </authorList>
    </citation>
    <scope>NUCLEOTIDE SEQUENCE</scope>
    <source>
        <strain evidence="3">MO-923</strain>
    </source>
</reference>
<dbReference type="EMBL" id="BPWL01000010">
    <property type="protein sequence ID" value="GJJ14884.1"/>
    <property type="molecule type" value="Genomic_DNA"/>
</dbReference>
<feature type="domain" description="Alpha-L-rhamnosidase C-terminal" evidence="2">
    <location>
        <begin position="584"/>
        <end position="650"/>
    </location>
</feature>
<organism evidence="3 4">
    <name type="scientific">Clathrus columnatus</name>
    <dbReference type="NCBI Taxonomy" id="1419009"/>
    <lineage>
        <taxon>Eukaryota</taxon>
        <taxon>Fungi</taxon>
        <taxon>Dikarya</taxon>
        <taxon>Basidiomycota</taxon>
        <taxon>Agaricomycotina</taxon>
        <taxon>Agaricomycetes</taxon>
        <taxon>Phallomycetidae</taxon>
        <taxon>Phallales</taxon>
        <taxon>Clathraceae</taxon>
        <taxon>Clathrus</taxon>
    </lineage>
</organism>
<dbReference type="PANTHER" id="PTHR34987">
    <property type="entry name" value="C, PUTATIVE (AFU_ORTHOLOGUE AFUA_3G02880)-RELATED"/>
    <property type="match status" value="1"/>
</dbReference>
<evidence type="ECO:0000313" key="3">
    <source>
        <dbReference type="EMBL" id="GJJ14884.1"/>
    </source>
</evidence>
<dbReference type="InterPro" id="IPR035398">
    <property type="entry name" value="Bac_rhamnosid_C"/>
</dbReference>
<proteinExistence type="predicted"/>
<keyword evidence="4" id="KW-1185">Reference proteome</keyword>
<dbReference type="Pfam" id="PF17389">
    <property type="entry name" value="Bac_rhamnosid6H"/>
    <property type="match status" value="1"/>
</dbReference>